<accession>A0A7J6VAT1</accession>
<organism evidence="1 2">
    <name type="scientific">Thalictrum thalictroides</name>
    <name type="common">Rue-anemone</name>
    <name type="synonym">Anemone thalictroides</name>
    <dbReference type="NCBI Taxonomy" id="46969"/>
    <lineage>
        <taxon>Eukaryota</taxon>
        <taxon>Viridiplantae</taxon>
        <taxon>Streptophyta</taxon>
        <taxon>Embryophyta</taxon>
        <taxon>Tracheophyta</taxon>
        <taxon>Spermatophyta</taxon>
        <taxon>Magnoliopsida</taxon>
        <taxon>Ranunculales</taxon>
        <taxon>Ranunculaceae</taxon>
        <taxon>Thalictroideae</taxon>
        <taxon>Thalictrum</taxon>
    </lineage>
</organism>
<comment type="caution">
    <text evidence="1">The sequence shown here is derived from an EMBL/GenBank/DDBJ whole genome shotgun (WGS) entry which is preliminary data.</text>
</comment>
<sequence length="78" mass="9186">MANQNSHRPKFKDCTKPDITIMDQQTKVDVYHMSVKHQVRLRNQSSVVAARSENVYFHQNGPQIRVTEKIMASIWREM</sequence>
<evidence type="ECO:0000313" key="2">
    <source>
        <dbReference type="Proteomes" id="UP000554482"/>
    </source>
</evidence>
<dbReference type="Proteomes" id="UP000554482">
    <property type="component" value="Unassembled WGS sequence"/>
</dbReference>
<protein>
    <submittedName>
        <fullName evidence="1">Uncharacterized protein</fullName>
    </submittedName>
</protein>
<name>A0A7J6VAT1_THATH</name>
<dbReference type="AlphaFoldDB" id="A0A7J6VAT1"/>
<proteinExistence type="predicted"/>
<dbReference type="EMBL" id="JABWDY010035782">
    <property type="protein sequence ID" value="KAF5181731.1"/>
    <property type="molecule type" value="Genomic_DNA"/>
</dbReference>
<evidence type="ECO:0000313" key="1">
    <source>
        <dbReference type="EMBL" id="KAF5181731.1"/>
    </source>
</evidence>
<gene>
    <name evidence="1" type="ORF">FRX31_028682</name>
</gene>
<reference evidence="1 2" key="1">
    <citation type="submission" date="2020-06" db="EMBL/GenBank/DDBJ databases">
        <title>Transcriptomic and genomic resources for Thalictrum thalictroides and T. hernandezii: Facilitating candidate gene discovery in an emerging model plant lineage.</title>
        <authorList>
            <person name="Arias T."/>
            <person name="Riano-Pachon D.M."/>
            <person name="Di Stilio V.S."/>
        </authorList>
    </citation>
    <scope>NUCLEOTIDE SEQUENCE [LARGE SCALE GENOMIC DNA]</scope>
    <source>
        <strain evidence="2">cv. WT478/WT964</strain>
        <tissue evidence="1">Leaves</tissue>
    </source>
</reference>
<keyword evidence="2" id="KW-1185">Reference proteome</keyword>